<organism evidence="1 3">
    <name type="scientific">Fodinibius roseus</name>
    <dbReference type="NCBI Taxonomy" id="1194090"/>
    <lineage>
        <taxon>Bacteria</taxon>
        <taxon>Pseudomonadati</taxon>
        <taxon>Balneolota</taxon>
        <taxon>Balneolia</taxon>
        <taxon>Balneolales</taxon>
        <taxon>Balneolaceae</taxon>
        <taxon>Fodinibius</taxon>
    </lineage>
</organism>
<dbReference type="RefSeq" id="WP_139240256.1">
    <property type="nucleotide sequence ID" value="NZ_FQUS01000009.1"/>
</dbReference>
<reference evidence="1 3" key="1">
    <citation type="submission" date="2016-11" db="EMBL/GenBank/DDBJ databases">
        <authorList>
            <person name="Jaros S."/>
            <person name="Januszkiewicz K."/>
            <person name="Wedrychowicz H."/>
        </authorList>
    </citation>
    <scope>NUCLEOTIDE SEQUENCE [LARGE SCALE GENOMIC DNA]</scope>
    <source>
        <strain evidence="1 3">DSM 21986</strain>
    </source>
</reference>
<name>A0A1M5BVK6_9BACT</name>
<protein>
    <submittedName>
        <fullName evidence="1">Transposase</fullName>
    </submittedName>
</protein>
<dbReference type="GO" id="GO:0003677">
    <property type="term" value="F:DNA binding"/>
    <property type="evidence" value="ECO:0007669"/>
    <property type="project" value="InterPro"/>
</dbReference>
<dbReference type="GO" id="GO:0004803">
    <property type="term" value="F:transposase activity"/>
    <property type="evidence" value="ECO:0007669"/>
    <property type="project" value="InterPro"/>
</dbReference>
<evidence type="ECO:0000313" key="3">
    <source>
        <dbReference type="Proteomes" id="UP000184041"/>
    </source>
</evidence>
<dbReference type="EMBL" id="FQUS01000009">
    <property type="protein sequence ID" value="SHF46495.1"/>
    <property type="molecule type" value="Genomic_DNA"/>
</dbReference>
<keyword evidence="3" id="KW-1185">Reference proteome</keyword>
<dbReference type="AlphaFoldDB" id="A0A1M5BVK6"/>
<dbReference type="Pfam" id="PF01527">
    <property type="entry name" value="HTH_Tnp_1"/>
    <property type="match status" value="1"/>
</dbReference>
<dbReference type="Proteomes" id="UP000184041">
    <property type="component" value="Unassembled WGS sequence"/>
</dbReference>
<sequence>MKKSRFSESQIISILNKQEQGLKVRDICREHGISDAT</sequence>
<feature type="non-terminal residue" evidence="1">
    <location>
        <position position="37"/>
    </location>
</feature>
<gene>
    <name evidence="1" type="ORF">SAMN05443144_1091</name>
    <name evidence="2" type="ORF">SAMN05443144_1421</name>
</gene>
<dbReference type="GO" id="GO:0006313">
    <property type="term" value="P:DNA transposition"/>
    <property type="evidence" value="ECO:0007669"/>
    <property type="project" value="InterPro"/>
</dbReference>
<proteinExistence type="predicted"/>
<dbReference type="InterPro" id="IPR002514">
    <property type="entry name" value="Transposase_8"/>
</dbReference>
<evidence type="ECO:0000313" key="2">
    <source>
        <dbReference type="EMBL" id="SHG64465.1"/>
    </source>
</evidence>
<dbReference type="EMBL" id="FQUS01000042">
    <property type="protein sequence ID" value="SHG64465.1"/>
    <property type="molecule type" value="Genomic_DNA"/>
</dbReference>
<dbReference type="OrthoDB" id="1495855at2"/>
<evidence type="ECO:0000313" key="1">
    <source>
        <dbReference type="EMBL" id="SHF46495.1"/>
    </source>
</evidence>
<accession>A0A1M5BVK6</accession>